<dbReference type="Proteomes" id="UP000076858">
    <property type="component" value="Unassembled WGS sequence"/>
</dbReference>
<evidence type="ECO:0000313" key="2">
    <source>
        <dbReference type="Proteomes" id="UP000076858"/>
    </source>
</evidence>
<keyword evidence="2" id="KW-1185">Reference proteome</keyword>
<dbReference type="STRING" id="35525.A0A164FSV4"/>
<reference evidence="1 2" key="1">
    <citation type="submission" date="2016-03" db="EMBL/GenBank/DDBJ databases">
        <title>EvidentialGene: Evidence-directed Construction of Genes on Genomes.</title>
        <authorList>
            <person name="Gilbert D.G."/>
            <person name="Choi J.-H."/>
            <person name="Mockaitis K."/>
            <person name="Colbourne J."/>
            <person name="Pfrender M."/>
        </authorList>
    </citation>
    <scope>NUCLEOTIDE SEQUENCE [LARGE SCALE GENOMIC DNA]</scope>
    <source>
        <strain evidence="1 2">Xinb3</strain>
        <tissue evidence="1">Complete organism</tissue>
    </source>
</reference>
<protein>
    <submittedName>
        <fullName evidence="1">Cc8L18.2-like protein</fullName>
    </submittedName>
</protein>
<dbReference type="PANTHER" id="PTHR46601:SF1">
    <property type="entry name" value="ADF-H DOMAIN-CONTAINING PROTEIN"/>
    <property type="match status" value="1"/>
</dbReference>
<sequence length="315" mass="35614">MAGKNSVNQCSVGQHMKSQCYSSRFVPEDFSLYTLDDLDEETRKTVHFRSNMKIASKNGAIHVYPGKQLCVTSYKQLLHISNELEVKSTSESSSKLGDLETALEDIVSDDAFSSPLTSPENDLRRSTLITNTLKVTPITIAAKRSKERRNPDIARKAEQVKNAFILLHKNHIDDSLVTTATSTATSSEKNTFSVLDYTSQMYEIRQKCMQLKMEGKVKEVISLLTLALVSWSKEVTADYFSVTVSEVKRARLLKQEKGILAVPDPKKGRKITPEEIEIVEEFYLSDEFSRLMPGMNDYISVRLQDGEKKTKIQKR</sequence>
<feature type="non-terminal residue" evidence="1">
    <location>
        <position position="315"/>
    </location>
</feature>
<comment type="caution">
    <text evidence="1">The sequence shown here is derived from an EMBL/GenBank/DDBJ whole genome shotgun (WGS) entry which is preliminary data.</text>
</comment>
<evidence type="ECO:0000313" key="1">
    <source>
        <dbReference type="EMBL" id="KZR98119.1"/>
    </source>
</evidence>
<dbReference type="OrthoDB" id="6343597at2759"/>
<gene>
    <name evidence="1" type="ORF">APZ42_006608</name>
</gene>
<dbReference type="EMBL" id="LRGB01018328">
    <property type="protein sequence ID" value="KZR98119.1"/>
    <property type="molecule type" value="Genomic_DNA"/>
</dbReference>
<organism evidence="1 2">
    <name type="scientific">Daphnia magna</name>
    <dbReference type="NCBI Taxonomy" id="35525"/>
    <lineage>
        <taxon>Eukaryota</taxon>
        <taxon>Metazoa</taxon>
        <taxon>Ecdysozoa</taxon>
        <taxon>Arthropoda</taxon>
        <taxon>Crustacea</taxon>
        <taxon>Branchiopoda</taxon>
        <taxon>Diplostraca</taxon>
        <taxon>Cladocera</taxon>
        <taxon>Anomopoda</taxon>
        <taxon>Daphniidae</taxon>
        <taxon>Daphnia</taxon>
    </lineage>
</organism>
<accession>A0A164FSV4</accession>
<proteinExistence type="predicted"/>
<dbReference type="AlphaFoldDB" id="A0A164FSV4"/>
<dbReference type="PANTHER" id="PTHR46601">
    <property type="entry name" value="ULP_PROTEASE DOMAIN-CONTAINING PROTEIN"/>
    <property type="match status" value="1"/>
</dbReference>
<name>A0A164FSV4_9CRUS</name>